<evidence type="ECO:0000313" key="4">
    <source>
        <dbReference type="RefSeq" id="XP_049318337.1"/>
    </source>
</evidence>
<dbReference type="Proteomes" id="UP001652620">
    <property type="component" value="Chromosome 1"/>
</dbReference>
<dbReference type="Pfam" id="PF18755">
    <property type="entry name" value="RAMA"/>
    <property type="match status" value="1"/>
</dbReference>
<feature type="compositionally biased region" description="Basic and acidic residues" evidence="1">
    <location>
        <begin position="47"/>
        <end position="58"/>
    </location>
</feature>
<dbReference type="PANTHER" id="PTHR10410">
    <property type="entry name" value="EUKARYOTIC TRANSLATION INITIATION FACTOR 3 -RELATED"/>
    <property type="match status" value="1"/>
</dbReference>
<proteinExistence type="predicted"/>
<reference evidence="4" key="2">
    <citation type="submission" date="2025-08" db="UniProtKB">
        <authorList>
            <consortium name="RefSeq"/>
        </authorList>
    </citation>
    <scope>IDENTIFICATION</scope>
    <source>
        <tissue evidence="4">Adult</tissue>
    </source>
</reference>
<protein>
    <submittedName>
        <fullName evidence="4">MPN domain-containing protein CG4751 isoform X1</fullName>
    </submittedName>
</protein>
<dbReference type="GeneID" id="105226825"/>
<dbReference type="RefSeq" id="XP_049318337.1">
    <property type="nucleotide sequence ID" value="XM_049462380.1"/>
</dbReference>
<feature type="compositionally biased region" description="Polar residues" evidence="1">
    <location>
        <begin position="34"/>
        <end position="46"/>
    </location>
</feature>
<feature type="region of interest" description="Disordered" evidence="1">
    <location>
        <begin position="34"/>
        <end position="74"/>
    </location>
</feature>
<organism evidence="3 4">
    <name type="scientific">Bactrocera dorsalis</name>
    <name type="common">Oriental fruit fly</name>
    <name type="synonym">Dacus dorsalis</name>
    <dbReference type="NCBI Taxonomy" id="27457"/>
    <lineage>
        <taxon>Eukaryota</taxon>
        <taxon>Metazoa</taxon>
        <taxon>Ecdysozoa</taxon>
        <taxon>Arthropoda</taxon>
        <taxon>Hexapoda</taxon>
        <taxon>Insecta</taxon>
        <taxon>Pterygota</taxon>
        <taxon>Neoptera</taxon>
        <taxon>Endopterygota</taxon>
        <taxon>Diptera</taxon>
        <taxon>Brachycera</taxon>
        <taxon>Muscomorpha</taxon>
        <taxon>Tephritoidea</taxon>
        <taxon>Tephritidae</taxon>
        <taxon>Bactrocera</taxon>
        <taxon>Bactrocera</taxon>
    </lineage>
</organism>
<feature type="compositionally biased region" description="Acidic residues" evidence="1">
    <location>
        <begin position="59"/>
        <end position="68"/>
    </location>
</feature>
<evidence type="ECO:0000256" key="1">
    <source>
        <dbReference type="SAM" id="MobiDB-lite"/>
    </source>
</evidence>
<accession>A0ABM3KA20</accession>
<feature type="compositionally biased region" description="Polar residues" evidence="1">
    <location>
        <begin position="727"/>
        <end position="736"/>
    </location>
</feature>
<dbReference type="SUPFAM" id="SSF102712">
    <property type="entry name" value="JAB1/MPN domain"/>
    <property type="match status" value="1"/>
</dbReference>
<dbReference type="Gene3D" id="3.40.140.10">
    <property type="entry name" value="Cytidine Deaminase, domain 2"/>
    <property type="match status" value="1"/>
</dbReference>
<feature type="region of interest" description="Disordered" evidence="1">
    <location>
        <begin position="765"/>
        <end position="786"/>
    </location>
</feature>
<dbReference type="InterPro" id="IPR050242">
    <property type="entry name" value="JAMM_MPN+_peptidase_M67A"/>
</dbReference>
<keyword evidence="3" id="KW-1185">Reference proteome</keyword>
<dbReference type="InterPro" id="IPR037518">
    <property type="entry name" value="MPN"/>
</dbReference>
<feature type="region of interest" description="Disordered" evidence="1">
    <location>
        <begin position="720"/>
        <end position="743"/>
    </location>
</feature>
<name>A0ABM3KA20_BACDO</name>
<feature type="compositionally biased region" description="Polar residues" evidence="1">
    <location>
        <begin position="765"/>
        <end position="776"/>
    </location>
</feature>
<dbReference type="InterPro" id="IPR000555">
    <property type="entry name" value="JAMM/MPN+_dom"/>
</dbReference>
<reference evidence="3" key="1">
    <citation type="submission" date="2025-05" db="UniProtKB">
        <authorList>
            <consortium name="RefSeq"/>
        </authorList>
    </citation>
    <scope>NUCLEOTIDE SEQUENCE [LARGE SCALE GENOMIC DNA]</scope>
</reference>
<gene>
    <name evidence="4" type="primary">LOC105226825</name>
</gene>
<dbReference type="InterPro" id="IPR040843">
    <property type="entry name" value="RAMA"/>
</dbReference>
<feature type="compositionally biased region" description="Polar residues" evidence="1">
    <location>
        <begin position="636"/>
        <end position="655"/>
    </location>
</feature>
<sequence length="1223" mass="135465">MPHDDVVEPPPLLLRRTLAEASKTGTDVIIGSDANSRHQIWGSSDTNSREASRALLDEKDVDSEDDNDYEAKENYEGLNGTNRTVTLQTLMSANVLQPGKAVMTIDYLGQKFVGDLMPDGKIKSQETETLFLTPSAWAVHCKRFINPEKKSGCGWASVKYKGKKLDVYKNSWLRKCALQKDVNLDDSESEADKKSDCLLPNIKRNICSYNTIMNRNLPHDGNMLIKAVSFISMGKVQPFLITFNSSALLLVDFHCHLTMREVCGYFGGHWDINTHTLNITKTYPCRNIQKSVQEEKHIKNMIMCDQLLLVGWYHSHPKFQAEPSLRDCDAQLDFQIRMRGSSDTTYTPCVSAIVSPYYDENPSLESVIKSIWVMPPNETKQVLEYGRPMLMQYSVILDKEAPAYVHSELQACATYYAKSRNELIKFNSIFIEDVTFLEKLKHTLYLKLPAEQDNTTFWNWICEILGCGNEGKFVPPKTMTHIGNKCKHSSSVEYSVDLPQHEIKQLIYDKKFVEIEKHDLDRKGSEIKVLSLQEQLCLPSGLNMNPVRTFASLTSSSQLGSKNIQSLTTKSTNVSSNQTSTSSMVTTLSSEMLSPLPTIGSALPTVSFTEIHLHDSPITVPSCSASPVKSEIPVLSSPSPTKSETPLYSQHSNSTTLLNSRNQNILNMTSNYEIPNESQTQSTEYHSTTNDLVAASLAHLADQLAPSFIQNDLTNIFQQHSADKNNRSSTNDQIISEKSGEQKDNSCETVVSGYIKNFNVSRSLGTQNQETAGSTKNKAEPSRLSSPVLFSSNNTSLYKTKLMKELDNIKNDPLKMNELMRSPEYAALLLHQAEALGATTLGTLGLGSDLNFLTGTTLGSKTDQTQTPDYNNLAQVSKFLGYETCMQLTKADDFSAFIQQQMGAVAAAALVNVSLSSKKQKQSESQVQTDYGSLLQTYSKLFENENNFRCGAVAGKSLNNQHNELSALLSVGADTDLPSFDSKLKTKDVSSQIQQKQSENQNQTDNSFFYHQNKAVSHLSSLFAPSTPTANLSSSNKLCNSTNSTNMTAIADSPSFFNAFSQEKAQEYAFFQQQHIKQDENFFLSPATMLKLQKDSLSAMMMKPPKSTSSTLATISRSREASTSTVLSPIKDGSANSMKYNYSAIDLAVSSIQSNTSAPISVEASNNLMPKRRPSNTPPVDLSRLYSEGQSSSVIGSLKKRMEFSSIAELAAPPPTKISKELN</sequence>
<dbReference type="PROSITE" id="PS50249">
    <property type="entry name" value="MPN"/>
    <property type="match status" value="1"/>
</dbReference>
<dbReference type="CDD" id="cd08067">
    <property type="entry name" value="MPN_2A_DUB"/>
    <property type="match status" value="1"/>
</dbReference>
<feature type="domain" description="MPN" evidence="2">
    <location>
        <begin position="241"/>
        <end position="373"/>
    </location>
</feature>
<dbReference type="Pfam" id="PF01398">
    <property type="entry name" value="JAB"/>
    <property type="match status" value="1"/>
</dbReference>
<evidence type="ECO:0000259" key="2">
    <source>
        <dbReference type="PROSITE" id="PS50249"/>
    </source>
</evidence>
<evidence type="ECO:0000313" key="3">
    <source>
        <dbReference type="Proteomes" id="UP001652620"/>
    </source>
</evidence>
<feature type="region of interest" description="Disordered" evidence="1">
    <location>
        <begin position="631"/>
        <end position="655"/>
    </location>
</feature>